<keyword evidence="2" id="KW-1185">Reference proteome</keyword>
<dbReference type="Proteomes" id="UP000503820">
    <property type="component" value="Unassembled WGS sequence"/>
</dbReference>
<sequence length="65" mass="7748">MQTPTPKEFVAAVEQMRDAQRRYFRTRDLADLKNSKTQERRVDEMIELLSARRPLSLFPEEDQHA</sequence>
<comment type="caution">
    <text evidence="1">The sequence shown here is derived from an EMBL/GenBank/DDBJ whole genome shotgun (WGS) entry which is preliminary data.</text>
</comment>
<dbReference type="EMBL" id="BLVP01000009">
    <property type="protein sequence ID" value="GFM37704.1"/>
    <property type="molecule type" value="Genomic_DNA"/>
</dbReference>
<evidence type="ECO:0000313" key="2">
    <source>
        <dbReference type="Proteomes" id="UP000503820"/>
    </source>
</evidence>
<dbReference type="AlphaFoldDB" id="A0A7J0BXI3"/>
<protein>
    <submittedName>
        <fullName evidence="1">Uncharacterized protein</fullName>
    </submittedName>
</protein>
<proteinExistence type="predicted"/>
<reference evidence="1 2" key="1">
    <citation type="submission" date="2020-05" db="EMBL/GenBank/DDBJ databases">
        <title>Draft genome sequence of Desulfovibrio psychrotolerans JS1T.</title>
        <authorList>
            <person name="Ueno A."/>
            <person name="Tamazawa S."/>
            <person name="Tamamura S."/>
            <person name="Murakami T."/>
            <person name="Kiyama T."/>
            <person name="Inomata H."/>
            <person name="Amano Y."/>
            <person name="Miyakawa K."/>
            <person name="Tamaki H."/>
            <person name="Naganuma T."/>
            <person name="Kaneko K."/>
        </authorList>
    </citation>
    <scope>NUCLEOTIDE SEQUENCE [LARGE SCALE GENOMIC DNA]</scope>
    <source>
        <strain evidence="1 2">JS1</strain>
    </source>
</reference>
<gene>
    <name evidence="1" type="ORF">DSM19430T_23880</name>
</gene>
<organism evidence="1 2">
    <name type="scientific">Desulfovibrio psychrotolerans</name>
    <dbReference type="NCBI Taxonomy" id="415242"/>
    <lineage>
        <taxon>Bacteria</taxon>
        <taxon>Pseudomonadati</taxon>
        <taxon>Thermodesulfobacteriota</taxon>
        <taxon>Desulfovibrionia</taxon>
        <taxon>Desulfovibrionales</taxon>
        <taxon>Desulfovibrionaceae</taxon>
        <taxon>Desulfovibrio</taxon>
    </lineage>
</organism>
<dbReference type="RefSeq" id="WP_174410344.1">
    <property type="nucleotide sequence ID" value="NZ_BLVP01000009.1"/>
</dbReference>
<name>A0A7J0BXI3_9BACT</name>
<evidence type="ECO:0000313" key="1">
    <source>
        <dbReference type="EMBL" id="GFM37704.1"/>
    </source>
</evidence>
<accession>A0A7J0BXI3</accession>